<organism evidence="3 4">
    <name type="scientific">Cicer arietinum</name>
    <name type="common">Chickpea</name>
    <name type="synonym">Garbanzo</name>
    <dbReference type="NCBI Taxonomy" id="3827"/>
    <lineage>
        <taxon>Eukaryota</taxon>
        <taxon>Viridiplantae</taxon>
        <taxon>Streptophyta</taxon>
        <taxon>Embryophyta</taxon>
        <taxon>Tracheophyta</taxon>
        <taxon>Spermatophyta</taxon>
        <taxon>Magnoliopsida</taxon>
        <taxon>eudicotyledons</taxon>
        <taxon>Gunneridae</taxon>
        <taxon>Pentapetalae</taxon>
        <taxon>rosids</taxon>
        <taxon>fabids</taxon>
        <taxon>Fabales</taxon>
        <taxon>Fabaceae</taxon>
        <taxon>Papilionoideae</taxon>
        <taxon>50 kb inversion clade</taxon>
        <taxon>NPAAA clade</taxon>
        <taxon>Hologalegina</taxon>
        <taxon>IRL clade</taxon>
        <taxon>Cicereae</taxon>
        <taxon>Cicer</taxon>
    </lineage>
</organism>
<dbReference type="Pfam" id="PF03791">
    <property type="entry name" value="KNOX2"/>
    <property type="match status" value="1"/>
</dbReference>
<dbReference type="RefSeq" id="XP_004498724.1">
    <property type="nucleotide sequence ID" value="XM_004498667.3"/>
</dbReference>
<dbReference type="STRING" id="3827.A0A1S2Y580"/>
<dbReference type="PANTHER" id="PTHR48268:SF2">
    <property type="entry name" value="PROTEIN KNATM"/>
    <property type="match status" value="1"/>
</dbReference>
<keyword evidence="3" id="KW-1185">Reference proteome</keyword>
<dbReference type="GO" id="GO:0005634">
    <property type="term" value="C:nucleus"/>
    <property type="evidence" value="ECO:0007669"/>
    <property type="project" value="InterPro"/>
</dbReference>
<dbReference type="InterPro" id="IPR005541">
    <property type="entry name" value="KNOX2"/>
</dbReference>
<sequence>MEDIENRRKKEVEGSDEVKENNQNESEEDLKNIIARHPLFEVLIESHMKCLEVGYEEAGEFDITSDAWKKLVNTNSKATTSPNTSELDHFMEAYCMALSKLKEAIEEPTKEAKAFINATYIQLKELGDANNPQINCDNN</sequence>
<dbReference type="eggNOG" id="ENOG502S9UW">
    <property type="taxonomic scope" value="Eukaryota"/>
</dbReference>
<dbReference type="OrthoDB" id="1704693at2759"/>
<dbReference type="PaxDb" id="3827-XP_004498724.1"/>
<feature type="compositionally biased region" description="Basic and acidic residues" evidence="1">
    <location>
        <begin position="1"/>
        <end position="22"/>
    </location>
</feature>
<name>A0A1S2Y580_CICAR</name>
<feature type="region of interest" description="Disordered" evidence="1">
    <location>
        <begin position="1"/>
        <end position="31"/>
    </location>
</feature>
<feature type="domain" description="KNOX2" evidence="2">
    <location>
        <begin position="74"/>
        <end position="128"/>
    </location>
</feature>
<evidence type="ECO:0000259" key="2">
    <source>
        <dbReference type="SMART" id="SM01256"/>
    </source>
</evidence>
<proteinExistence type="predicted"/>
<dbReference type="PANTHER" id="PTHR48268">
    <property type="entry name" value="HOMEOBOX PROTEIN KNOTTED-1-LIKE 6 ISOFORM X1"/>
    <property type="match status" value="1"/>
</dbReference>
<dbReference type="Proteomes" id="UP000087171">
    <property type="component" value="Chromosome Ca4"/>
</dbReference>
<evidence type="ECO:0000313" key="3">
    <source>
        <dbReference type="Proteomes" id="UP000087171"/>
    </source>
</evidence>
<dbReference type="AlphaFoldDB" id="A0A1S2Y580"/>
<dbReference type="GO" id="GO:0003677">
    <property type="term" value="F:DNA binding"/>
    <property type="evidence" value="ECO:0007669"/>
    <property type="project" value="InterPro"/>
</dbReference>
<evidence type="ECO:0000313" key="4">
    <source>
        <dbReference type="RefSeq" id="XP_004498724.1"/>
    </source>
</evidence>
<dbReference type="KEGG" id="cam:101508760"/>
<gene>
    <name evidence="4" type="primary">LOC101508760</name>
</gene>
<reference evidence="4" key="2">
    <citation type="submission" date="2025-08" db="UniProtKB">
        <authorList>
            <consortium name="RefSeq"/>
        </authorList>
    </citation>
    <scope>IDENTIFICATION</scope>
    <source>
        <tissue evidence="4">Etiolated seedlings</tissue>
    </source>
</reference>
<protein>
    <submittedName>
        <fullName evidence="4">Homeobox protein rough sheath 1-like</fullName>
    </submittedName>
</protein>
<dbReference type="GeneID" id="101508760"/>
<dbReference type="InterPro" id="IPR053363">
    <property type="entry name" value="Leaf_patterning_domain"/>
</dbReference>
<evidence type="ECO:0000256" key="1">
    <source>
        <dbReference type="SAM" id="MobiDB-lite"/>
    </source>
</evidence>
<reference evidence="3" key="1">
    <citation type="journal article" date="2013" name="Nat. Biotechnol.">
        <title>Draft genome sequence of chickpea (Cicer arietinum) provides a resource for trait improvement.</title>
        <authorList>
            <person name="Varshney R.K."/>
            <person name="Song C."/>
            <person name="Saxena R.K."/>
            <person name="Azam S."/>
            <person name="Yu S."/>
            <person name="Sharpe A.G."/>
            <person name="Cannon S."/>
            <person name="Baek J."/>
            <person name="Rosen B.D."/>
            <person name="Tar'an B."/>
            <person name="Millan T."/>
            <person name="Zhang X."/>
            <person name="Ramsay L.D."/>
            <person name="Iwata A."/>
            <person name="Wang Y."/>
            <person name="Nelson W."/>
            <person name="Farmer A.D."/>
            <person name="Gaur P.M."/>
            <person name="Soderlund C."/>
            <person name="Penmetsa R.V."/>
            <person name="Xu C."/>
            <person name="Bharti A.K."/>
            <person name="He W."/>
            <person name="Winter P."/>
            <person name="Zhao S."/>
            <person name="Hane J.K."/>
            <person name="Carrasquilla-Garcia N."/>
            <person name="Condie J.A."/>
            <person name="Upadhyaya H.D."/>
            <person name="Luo M.C."/>
            <person name="Thudi M."/>
            <person name="Gowda C.L."/>
            <person name="Singh N.P."/>
            <person name="Lichtenzveig J."/>
            <person name="Gali K.K."/>
            <person name="Rubio J."/>
            <person name="Nadarajan N."/>
            <person name="Dolezel J."/>
            <person name="Bansal K.C."/>
            <person name="Xu X."/>
            <person name="Edwards D."/>
            <person name="Zhang G."/>
            <person name="Kahl G."/>
            <person name="Gil J."/>
            <person name="Singh K.B."/>
            <person name="Datta S.K."/>
            <person name="Jackson S.A."/>
            <person name="Wang J."/>
            <person name="Cook D.R."/>
        </authorList>
    </citation>
    <scope>NUCLEOTIDE SEQUENCE [LARGE SCALE GENOMIC DNA]</scope>
    <source>
        <strain evidence="3">cv. CDC Frontier</strain>
    </source>
</reference>
<accession>A0A1S2Y580</accession>
<dbReference type="SMART" id="SM01256">
    <property type="entry name" value="KNOX2"/>
    <property type="match status" value="1"/>
</dbReference>